<feature type="region of interest" description="Disordered" evidence="1">
    <location>
        <begin position="48"/>
        <end position="73"/>
    </location>
</feature>
<protein>
    <submittedName>
        <fullName evidence="2">Uncharacterized protein</fullName>
    </submittedName>
</protein>
<proteinExistence type="predicted"/>
<reference evidence="2" key="1">
    <citation type="journal article" date="2019" name="BMC Genomics">
        <title>A new reference genome for Sorghum bicolor reveals high levels of sequence similarity between sweet and grain genotypes: implications for the genetics of sugar metabolism.</title>
        <authorList>
            <person name="Cooper E.A."/>
            <person name="Brenton Z.W."/>
            <person name="Flinn B.S."/>
            <person name="Jenkins J."/>
            <person name="Shu S."/>
            <person name="Flowers D."/>
            <person name="Luo F."/>
            <person name="Wang Y."/>
            <person name="Xia P."/>
            <person name="Barry K."/>
            <person name="Daum C."/>
            <person name="Lipzen A."/>
            <person name="Yoshinaga Y."/>
            <person name="Schmutz J."/>
            <person name="Saski C."/>
            <person name="Vermerris W."/>
            <person name="Kresovich S."/>
        </authorList>
    </citation>
    <scope>NUCLEOTIDE SEQUENCE</scope>
</reference>
<name>A0A921U5H0_SORBI</name>
<evidence type="ECO:0000313" key="3">
    <source>
        <dbReference type="Proteomes" id="UP000807115"/>
    </source>
</evidence>
<dbReference type="Proteomes" id="UP000807115">
    <property type="component" value="Chromosome 9"/>
</dbReference>
<organism evidence="2 3">
    <name type="scientific">Sorghum bicolor</name>
    <name type="common">Sorghum</name>
    <name type="synonym">Sorghum vulgare</name>
    <dbReference type="NCBI Taxonomy" id="4558"/>
    <lineage>
        <taxon>Eukaryota</taxon>
        <taxon>Viridiplantae</taxon>
        <taxon>Streptophyta</taxon>
        <taxon>Embryophyta</taxon>
        <taxon>Tracheophyta</taxon>
        <taxon>Spermatophyta</taxon>
        <taxon>Magnoliopsida</taxon>
        <taxon>Liliopsida</taxon>
        <taxon>Poales</taxon>
        <taxon>Poaceae</taxon>
        <taxon>PACMAD clade</taxon>
        <taxon>Panicoideae</taxon>
        <taxon>Andropogonodae</taxon>
        <taxon>Andropogoneae</taxon>
        <taxon>Sorghinae</taxon>
        <taxon>Sorghum</taxon>
    </lineage>
</organism>
<dbReference type="AlphaFoldDB" id="A0A921U5H0"/>
<evidence type="ECO:0000256" key="1">
    <source>
        <dbReference type="SAM" id="MobiDB-lite"/>
    </source>
</evidence>
<dbReference type="EMBL" id="CM027688">
    <property type="protein sequence ID" value="KAG0519028.1"/>
    <property type="molecule type" value="Genomic_DNA"/>
</dbReference>
<comment type="caution">
    <text evidence="2">The sequence shown here is derived from an EMBL/GenBank/DDBJ whole genome shotgun (WGS) entry which is preliminary data.</text>
</comment>
<sequence length="73" mass="8794">MPMPQPWPMGKDLAEIPPVHLDPAQILELHWCRWLLHLRCLLPWQHSTCPRRSQPWPSDWHQAPPDPHWKITR</sequence>
<reference evidence="2" key="2">
    <citation type="submission" date="2020-10" db="EMBL/GenBank/DDBJ databases">
        <authorList>
            <person name="Cooper E.A."/>
            <person name="Brenton Z.W."/>
            <person name="Flinn B.S."/>
            <person name="Jenkins J."/>
            <person name="Shu S."/>
            <person name="Flowers D."/>
            <person name="Luo F."/>
            <person name="Wang Y."/>
            <person name="Xia P."/>
            <person name="Barry K."/>
            <person name="Daum C."/>
            <person name="Lipzen A."/>
            <person name="Yoshinaga Y."/>
            <person name="Schmutz J."/>
            <person name="Saski C."/>
            <person name="Vermerris W."/>
            <person name="Kresovich S."/>
        </authorList>
    </citation>
    <scope>NUCLEOTIDE SEQUENCE</scope>
</reference>
<accession>A0A921U5H0</accession>
<gene>
    <name evidence="2" type="ORF">BDA96_09G228600</name>
</gene>
<evidence type="ECO:0000313" key="2">
    <source>
        <dbReference type="EMBL" id="KAG0519028.1"/>
    </source>
</evidence>